<feature type="region of interest" description="Disordered" evidence="8">
    <location>
        <begin position="1"/>
        <end position="34"/>
    </location>
</feature>
<evidence type="ECO:0000256" key="7">
    <source>
        <dbReference type="ARBA" id="ARBA00023306"/>
    </source>
</evidence>
<evidence type="ECO:0008006" key="11">
    <source>
        <dbReference type="Google" id="ProtNLM"/>
    </source>
</evidence>
<evidence type="ECO:0000256" key="1">
    <source>
        <dbReference type="ARBA" id="ARBA00004123"/>
    </source>
</evidence>
<dbReference type="EMBL" id="KE504172">
    <property type="protein sequence ID" value="EPS97832.1"/>
    <property type="molecule type" value="Genomic_DNA"/>
</dbReference>
<protein>
    <recommendedName>
        <fullName evidence="11">Anaphase-promoting complex subunit 5</fullName>
    </recommendedName>
</protein>
<dbReference type="InParanoid" id="S8DZ49"/>
<keyword evidence="4" id="KW-0498">Mitosis</keyword>
<evidence type="ECO:0000256" key="6">
    <source>
        <dbReference type="ARBA" id="ARBA00023242"/>
    </source>
</evidence>
<organism evidence="9 10">
    <name type="scientific">Fomitopsis schrenkii</name>
    <name type="common">Brown rot fungus</name>
    <dbReference type="NCBI Taxonomy" id="2126942"/>
    <lineage>
        <taxon>Eukaryota</taxon>
        <taxon>Fungi</taxon>
        <taxon>Dikarya</taxon>
        <taxon>Basidiomycota</taxon>
        <taxon>Agaricomycotina</taxon>
        <taxon>Agaricomycetes</taxon>
        <taxon>Polyporales</taxon>
        <taxon>Fomitopsis</taxon>
    </lineage>
</organism>
<evidence type="ECO:0000256" key="4">
    <source>
        <dbReference type="ARBA" id="ARBA00022776"/>
    </source>
</evidence>
<reference evidence="9 10" key="1">
    <citation type="journal article" date="2012" name="Science">
        <title>The Paleozoic origin of enzymatic lignin decomposition reconstructed from 31 fungal genomes.</title>
        <authorList>
            <person name="Floudas D."/>
            <person name="Binder M."/>
            <person name="Riley R."/>
            <person name="Barry K."/>
            <person name="Blanchette R.A."/>
            <person name="Henrissat B."/>
            <person name="Martinez A.T."/>
            <person name="Otillar R."/>
            <person name="Spatafora J.W."/>
            <person name="Yadav J.S."/>
            <person name="Aerts A."/>
            <person name="Benoit I."/>
            <person name="Boyd A."/>
            <person name="Carlson A."/>
            <person name="Copeland A."/>
            <person name="Coutinho P.M."/>
            <person name="de Vries R.P."/>
            <person name="Ferreira P."/>
            <person name="Findley K."/>
            <person name="Foster B."/>
            <person name="Gaskell J."/>
            <person name="Glotzer D."/>
            <person name="Gorecki P."/>
            <person name="Heitman J."/>
            <person name="Hesse C."/>
            <person name="Hori C."/>
            <person name="Igarashi K."/>
            <person name="Jurgens J.A."/>
            <person name="Kallen N."/>
            <person name="Kersten P."/>
            <person name="Kohler A."/>
            <person name="Kuees U."/>
            <person name="Kumar T.K.A."/>
            <person name="Kuo A."/>
            <person name="LaButti K."/>
            <person name="Larrondo L.F."/>
            <person name="Lindquist E."/>
            <person name="Ling A."/>
            <person name="Lombard V."/>
            <person name="Lucas S."/>
            <person name="Lundell T."/>
            <person name="Martin R."/>
            <person name="McLaughlin D.J."/>
            <person name="Morgenstern I."/>
            <person name="Morin E."/>
            <person name="Murat C."/>
            <person name="Nagy L.G."/>
            <person name="Nolan M."/>
            <person name="Ohm R.A."/>
            <person name="Patyshakuliyeva A."/>
            <person name="Rokas A."/>
            <person name="Ruiz-Duenas F.J."/>
            <person name="Sabat G."/>
            <person name="Salamov A."/>
            <person name="Samejima M."/>
            <person name="Schmutz J."/>
            <person name="Slot J.C."/>
            <person name="St John F."/>
            <person name="Stenlid J."/>
            <person name="Sun H."/>
            <person name="Sun S."/>
            <person name="Syed K."/>
            <person name="Tsang A."/>
            <person name="Wiebenga A."/>
            <person name="Young D."/>
            <person name="Pisabarro A."/>
            <person name="Eastwood D.C."/>
            <person name="Martin F."/>
            <person name="Cullen D."/>
            <person name="Grigoriev I.V."/>
            <person name="Hibbett D.S."/>
        </authorList>
    </citation>
    <scope>NUCLEOTIDE SEQUENCE</scope>
    <source>
        <strain evidence="10">FP-58527</strain>
    </source>
</reference>
<keyword evidence="6" id="KW-0539">Nucleus</keyword>
<keyword evidence="5" id="KW-0159">Chromosome partition</keyword>
<dbReference type="OrthoDB" id="5565328at2759"/>
<evidence type="ECO:0000256" key="5">
    <source>
        <dbReference type="ARBA" id="ARBA00022829"/>
    </source>
</evidence>
<evidence type="ECO:0000256" key="3">
    <source>
        <dbReference type="ARBA" id="ARBA00022618"/>
    </source>
</evidence>
<name>S8DZ49_FOMSC</name>
<evidence type="ECO:0000256" key="2">
    <source>
        <dbReference type="ARBA" id="ARBA00008585"/>
    </source>
</evidence>
<evidence type="ECO:0000256" key="8">
    <source>
        <dbReference type="SAM" id="MobiDB-lite"/>
    </source>
</evidence>
<dbReference type="GO" id="GO:0007064">
    <property type="term" value="P:mitotic sister chromatid cohesion"/>
    <property type="evidence" value="ECO:0007669"/>
    <property type="project" value="InterPro"/>
</dbReference>
<evidence type="ECO:0000313" key="9">
    <source>
        <dbReference type="EMBL" id="EPS97832.1"/>
    </source>
</evidence>
<comment type="similarity">
    <text evidence="2">Belongs to the SCC4/mau-2 family.</text>
</comment>
<dbReference type="eggNOG" id="ENOG502S8RC">
    <property type="taxonomic scope" value="Eukaryota"/>
</dbReference>
<dbReference type="Pfam" id="PF10345">
    <property type="entry name" value="Cohesin_load"/>
    <property type="match status" value="1"/>
</dbReference>
<dbReference type="STRING" id="743788.S8DZ49"/>
<dbReference type="GO" id="GO:0005634">
    <property type="term" value="C:nucleus"/>
    <property type="evidence" value="ECO:0007669"/>
    <property type="project" value="UniProtKB-SubCell"/>
</dbReference>
<comment type="subcellular location">
    <subcellularLocation>
        <location evidence="1">Nucleus</location>
    </subcellularLocation>
</comment>
<accession>S8DZ49</accession>
<dbReference type="GO" id="GO:0051301">
    <property type="term" value="P:cell division"/>
    <property type="evidence" value="ECO:0007669"/>
    <property type="project" value="UniProtKB-KW"/>
</dbReference>
<proteinExistence type="inferred from homology"/>
<dbReference type="PANTHER" id="PTHR21394">
    <property type="entry name" value="MAU2 CHROMATID COHESION FACTOR HOMOLOG"/>
    <property type="match status" value="1"/>
</dbReference>
<sequence length="714" mass="77422">MAGSRTRPVKRRKLDSAATAEPNGVEPSESGESATMKSVSPAVLLVSLPGLLAHPPNHKYYVPSLMLSLAALRKCLTLSALSPEIECRAWTGLAEIGMKVISGGLSQSEDHPWANGIEAEVEKAMGKGSIIAQKHPSLRPYQLHLSLLQAQLSQWQQKTKFARTQLRKLLTSFLPNDHPYAVYSVHLAYINLHISPASTPAVSSSSKPSSPPVPSPQDIHAALSAIGDLEGIANKKGHKGVALLSRVLRLRILVAASMWADVPEALKVAEQALGLSYQPSTTPKPRKPGQQEEFISFEDSFEAAMAVHLLMMSVVFFTHVGNAEEASPRLSHLHALMDSGALEKFPDGIVEIPLPKSAPVVLQVTHPRILFLLTFLVSATSKRDAVGRRPKRKVFAQAGLNAWENECTRDISFALWAGIDDVEEVEQRLARIRADLLCELIALSIMRSEFDVAEKNLDILVAHTRTYEIFPLFAARIALHHGHLAHALGQSVRASQCYHAAEVNSEPGSFVHVAARASGFALRLGLMQSERILLGDEQDEHGLEYGRDMVDEGVRIAEACQGMGGTLEAVGQVLLACLTPEILLAKQHLKAALSLATKAKDNHLRALILALIASHYFHTAGDHALEMLQTCEQLAAGLGAPADKSKSDSKDAVVPVGNAPLGLWVGERFLELFRRAGKEARAQKQLAHNKVLAEAVEDLVRRGTGSQRFPITAS</sequence>
<dbReference type="HOGENOM" id="CLU_010367_0_0_1"/>
<dbReference type="GO" id="GO:0007059">
    <property type="term" value="P:chromosome segregation"/>
    <property type="evidence" value="ECO:0007669"/>
    <property type="project" value="UniProtKB-KW"/>
</dbReference>
<gene>
    <name evidence="9" type="ORF">FOMPIDRAFT_1052059</name>
</gene>
<keyword evidence="3" id="KW-0132">Cell division</keyword>
<dbReference type="Proteomes" id="UP000015241">
    <property type="component" value="Unassembled WGS sequence"/>
</dbReference>
<keyword evidence="7" id="KW-0131">Cell cycle</keyword>
<evidence type="ECO:0000313" key="10">
    <source>
        <dbReference type="Proteomes" id="UP000015241"/>
    </source>
</evidence>
<dbReference type="AlphaFoldDB" id="S8DZ49"/>
<keyword evidence="10" id="KW-1185">Reference proteome</keyword>
<dbReference type="InterPro" id="IPR019440">
    <property type="entry name" value="MAU2"/>
</dbReference>